<dbReference type="NCBIfam" id="TIGR00350">
    <property type="entry name" value="lytR_cpsA_psr"/>
    <property type="match status" value="1"/>
</dbReference>
<name>A0A5C8HXA2_9MICO</name>
<dbReference type="PANTHER" id="PTHR33392:SF6">
    <property type="entry name" value="POLYISOPRENYL-TEICHOIC ACID--PEPTIDOGLYCAN TEICHOIC ACID TRANSFERASE TAGU"/>
    <property type="match status" value="1"/>
</dbReference>
<keyword evidence="3" id="KW-0472">Membrane</keyword>
<feature type="transmembrane region" description="Helical" evidence="3">
    <location>
        <begin position="65"/>
        <end position="86"/>
    </location>
</feature>
<feature type="domain" description="Cell envelope-related transcriptional attenuator" evidence="4">
    <location>
        <begin position="148"/>
        <end position="302"/>
    </location>
</feature>
<evidence type="ECO:0000256" key="1">
    <source>
        <dbReference type="ARBA" id="ARBA00006068"/>
    </source>
</evidence>
<dbReference type="OrthoDB" id="9782542at2"/>
<organism evidence="5 6">
    <name type="scientific">Microbacterium hatanonis</name>
    <dbReference type="NCBI Taxonomy" id="404366"/>
    <lineage>
        <taxon>Bacteria</taxon>
        <taxon>Bacillati</taxon>
        <taxon>Actinomycetota</taxon>
        <taxon>Actinomycetes</taxon>
        <taxon>Micrococcales</taxon>
        <taxon>Microbacteriaceae</taxon>
        <taxon>Microbacterium</taxon>
    </lineage>
</organism>
<keyword evidence="6" id="KW-1185">Reference proteome</keyword>
<evidence type="ECO:0000313" key="6">
    <source>
        <dbReference type="Proteomes" id="UP000321034"/>
    </source>
</evidence>
<feature type="region of interest" description="Disordered" evidence="2">
    <location>
        <begin position="393"/>
        <end position="439"/>
    </location>
</feature>
<dbReference type="PANTHER" id="PTHR33392">
    <property type="entry name" value="POLYISOPRENYL-TEICHOIC ACID--PEPTIDOGLYCAN TEICHOIC ACID TRANSFERASE TAGU"/>
    <property type="match status" value="1"/>
</dbReference>
<dbReference type="Proteomes" id="UP000321034">
    <property type="component" value="Unassembled WGS sequence"/>
</dbReference>
<keyword evidence="3" id="KW-0812">Transmembrane</keyword>
<reference evidence="5 6" key="1">
    <citation type="submission" date="2019-08" db="EMBL/GenBank/DDBJ databases">
        <authorList>
            <person name="Dong K."/>
        </authorList>
    </citation>
    <scope>NUCLEOTIDE SEQUENCE [LARGE SCALE GENOMIC DNA]</scope>
    <source>
        <strain evidence="5 6">JCM14558</strain>
    </source>
</reference>
<accession>A0A5C8HXA2</accession>
<dbReference type="InterPro" id="IPR050922">
    <property type="entry name" value="LytR/CpsA/Psr_CW_biosynth"/>
</dbReference>
<dbReference type="EMBL" id="VRSV01000002">
    <property type="protein sequence ID" value="TXK10040.1"/>
    <property type="molecule type" value="Genomic_DNA"/>
</dbReference>
<comment type="caution">
    <text evidence="5">The sequence shown here is derived from an EMBL/GenBank/DDBJ whole genome shotgun (WGS) entry which is preliminary data.</text>
</comment>
<comment type="similarity">
    <text evidence="1">Belongs to the LytR/CpsA/Psr (LCP) family.</text>
</comment>
<dbReference type="Pfam" id="PF03816">
    <property type="entry name" value="LytR_cpsA_psr"/>
    <property type="match status" value="1"/>
</dbReference>
<evidence type="ECO:0000313" key="5">
    <source>
        <dbReference type="EMBL" id="TXK10040.1"/>
    </source>
</evidence>
<evidence type="ECO:0000256" key="3">
    <source>
        <dbReference type="SAM" id="Phobius"/>
    </source>
</evidence>
<protein>
    <submittedName>
        <fullName evidence="5">LytR family transcriptional regulator</fullName>
    </submittedName>
</protein>
<proteinExistence type="inferred from homology"/>
<dbReference type="AlphaFoldDB" id="A0A5C8HXA2"/>
<gene>
    <name evidence="5" type="ORF">FVP77_14340</name>
</gene>
<evidence type="ECO:0000259" key="4">
    <source>
        <dbReference type="Pfam" id="PF03816"/>
    </source>
</evidence>
<dbReference type="InterPro" id="IPR004474">
    <property type="entry name" value="LytR_CpsA_psr"/>
</dbReference>
<feature type="compositionally biased region" description="Low complexity" evidence="2">
    <location>
        <begin position="416"/>
        <end position="436"/>
    </location>
</feature>
<sequence length="464" mass="48810">MSRGFESHTLRKSICTLRRTWGSARTIRPERTRVSTIKPAKRGRRTVARHGRLTSPHPFAQLMKVLAVAVAVVLVAGLGVGGYVLYDLTQSYTADAVELEGQSDVPPDIGAIEGGVNLFIAGTDKCEPEYADIFGDRCTGPDSGSELNDVNMLVHISDEPRRVTVISFPRDLMVPIPSCTDADGNTSSAMSKQQINTTFSYGGLSCTVKTISELSGQDIPFAATVTWGGVIEITNAIGGVDVCVSGGIRDRYTGLDLTPGMHTIQGVEALQFLRTRHGVGDGGDLGRISNQQQYMSRLVKKLVSEDVLSNPATLYKLASTALSSIDPSTSLTNPLTLAQIALAVKDVPFDEITFIQYPTVADPADANRVIPNKSAATALWDALATNQPLELTGEASQGDGVVVVDPTEAPTEEPTDAATEAPAPTEGATEAPAPTESAVALPDSIAGVTAAQETCSNGNLTGIG</sequence>
<dbReference type="Gene3D" id="3.40.630.190">
    <property type="entry name" value="LCP protein"/>
    <property type="match status" value="1"/>
</dbReference>
<evidence type="ECO:0000256" key="2">
    <source>
        <dbReference type="SAM" id="MobiDB-lite"/>
    </source>
</evidence>
<keyword evidence="3" id="KW-1133">Transmembrane helix</keyword>